<dbReference type="AlphaFoldDB" id="A0A0F9B729"/>
<proteinExistence type="predicted"/>
<sequence>LEFLHYYIDNHISQREKGLKEDLNFIIDLIHNDKPLIGVERDDIQRMLSTMSRVYYPLLVWTQLKADGQLP</sequence>
<organism evidence="1">
    <name type="scientific">marine sediment metagenome</name>
    <dbReference type="NCBI Taxonomy" id="412755"/>
    <lineage>
        <taxon>unclassified sequences</taxon>
        <taxon>metagenomes</taxon>
        <taxon>ecological metagenomes</taxon>
    </lineage>
</organism>
<gene>
    <name evidence="1" type="ORF">LCGC14_2824590</name>
</gene>
<comment type="caution">
    <text evidence="1">The sequence shown here is derived from an EMBL/GenBank/DDBJ whole genome shotgun (WGS) entry which is preliminary data.</text>
</comment>
<feature type="non-terminal residue" evidence="1">
    <location>
        <position position="1"/>
    </location>
</feature>
<evidence type="ECO:0000313" key="1">
    <source>
        <dbReference type="EMBL" id="KKK80326.1"/>
    </source>
</evidence>
<reference evidence="1" key="1">
    <citation type="journal article" date="2015" name="Nature">
        <title>Complex archaea that bridge the gap between prokaryotes and eukaryotes.</title>
        <authorList>
            <person name="Spang A."/>
            <person name="Saw J.H."/>
            <person name="Jorgensen S.L."/>
            <person name="Zaremba-Niedzwiedzka K."/>
            <person name="Martijn J."/>
            <person name="Lind A.E."/>
            <person name="van Eijk R."/>
            <person name="Schleper C."/>
            <person name="Guy L."/>
            <person name="Ettema T.J."/>
        </authorList>
    </citation>
    <scope>NUCLEOTIDE SEQUENCE</scope>
</reference>
<accession>A0A0F9B729</accession>
<name>A0A0F9B729_9ZZZZ</name>
<protein>
    <submittedName>
        <fullName evidence="1">Uncharacterized protein</fullName>
    </submittedName>
</protein>
<dbReference type="EMBL" id="LAZR01053630">
    <property type="protein sequence ID" value="KKK80326.1"/>
    <property type="molecule type" value="Genomic_DNA"/>
</dbReference>